<dbReference type="PANTHER" id="PTHR45348:SF2">
    <property type="entry name" value="ZINC-TYPE ALCOHOL DEHYDROGENASE-LIKE PROTEIN C2E1P3.01"/>
    <property type="match status" value="1"/>
</dbReference>
<dbReference type="InterPro" id="IPR011032">
    <property type="entry name" value="GroES-like_sf"/>
</dbReference>
<evidence type="ECO:0000259" key="1">
    <source>
        <dbReference type="SMART" id="SM00829"/>
    </source>
</evidence>
<dbReference type="SUPFAM" id="SSF50129">
    <property type="entry name" value="GroES-like"/>
    <property type="match status" value="1"/>
</dbReference>
<dbReference type="CDD" id="cd08249">
    <property type="entry name" value="enoyl_reductase_like"/>
    <property type="match status" value="1"/>
</dbReference>
<feature type="domain" description="Enoyl reductase (ER)" evidence="1">
    <location>
        <begin position="17"/>
        <end position="373"/>
    </location>
</feature>
<dbReference type="PANTHER" id="PTHR45348">
    <property type="entry name" value="HYPOTHETICAL OXIDOREDUCTASE (EUROFUNG)"/>
    <property type="match status" value="1"/>
</dbReference>
<dbReference type="GO" id="GO:0016651">
    <property type="term" value="F:oxidoreductase activity, acting on NAD(P)H"/>
    <property type="evidence" value="ECO:0007669"/>
    <property type="project" value="InterPro"/>
</dbReference>
<protein>
    <recommendedName>
        <fullName evidence="1">Enoyl reductase (ER) domain-containing protein</fullName>
    </recommendedName>
</protein>
<dbReference type="InterPro" id="IPR013149">
    <property type="entry name" value="ADH-like_C"/>
</dbReference>
<accession>A0A6C1EFS8</accession>
<proteinExistence type="predicted"/>
<dbReference type="InterPro" id="IPR020843">
    <property type="entry name" value="ER"/>
</dbReference>
<reference evidence="2 3" key="1">
    <citation type="journal article" date="2019" name="BMC Genomics">
        <title>Chromosome level assembly and comparative genome analysis confirm lager-brewing yeasts originated from a single hybridization.</title>
        <authorList>
            <person name="Salazar A.N."/>
            <person name="Gorter de Vries A.R."/>
            <person name="van den Broek M."/>
            <person name="Brouwers N."/>
            <person name="de la Torre Cortes P."/>
            <person name="Kuijpers N.G.A."/>
            <person name="Daran J.G."/>
            <person name="Abeel T."/>
        </authorList>
    </citation>
    <scope>NUCLEOTIDE SEQUENCE [LARGE SCALE GENOMIC DNA]</scope>
    <source>
        <strain evidence="2 3">CBS 1483</strain>
    </source>
</reference>
<dbReference type="SMART" id="SM00829">
    <property type="entry name" value="PKS_ER"/>
    <property type="match status" value="1"/>
</dbReference>
<dbReference type="OrthoDB" id="9992527at2759"/>
<dbReference type="AlphaFoldDB" id="A0A6C1EFS8"/>
<gene>
    <name evidence="2" type="ORF">GRS66_010330</name>
</gene>
<evidence type="ECO:0000313" key="2">
    <source>
        <dbReference type="EMBL" id="QID87650.1"/>
    </source>
</evidence>
<dbReference type="Pfam" id="PF08240">
    <property type="entry name" value="ADH_N"/>
    <property type="match status" value="1"/>
</dbReference>
<dbReference type="Gene3D" id="3.40.50.720">
    <property type="entry name" value="NAD(P)-binding Rossmann-like Domain"/>
    <property type="match status" value="1"/>
</dbReference>
<dbReference type="InterPro" id="IPR036291">
    <property type="entry name" value="NAD(P)-bd_dom_sf"/>
</dbReference>
<organism evidence="2 3">
    <name type="scientific">Saccharomyces pastorianus</name>
    <name type="common">Lager yeast</name>
    <name type="synonym">Saccharomyces cerevisiae x Saccharomyces eubayanus</name>
    <dbReference type="NCBI Taxonomy" id="27292"/>
    <lineage>
        <taxon>Eukaryota</taxon>
        <taxon>Fungi</taxon>
        <taxon>Dikarya</taxon>
        <taxon>Ascomycota</taxon>
        <taxon>Saccharomycotina</taxon>
        <taxon>Saccharomycetes</taxon>
        <taxon>Saccharomycetales</taxon>
        <taxon>Saccharomycetaceae</taxon>
        <taxon>Saccharomyces</taxon>
    </lineage>
</organism>
<dbReference type="InterPro" id="IPR013154">
    <property type="entry name" value="ADH-like_N"/>
</dbReference>
<dbReference type="Gene3D" id="3.90.180.10">
    <property type="entry name" value="Medium-chain alcohol dehydrogenases, catalytic domain"/>
    <property type="match status" value="1"/>
</dbReference>
<dbReference type="EMBL" id="CP049011">
    <property type="protein sequence ID" value="QID87650.1"/>
    <property type="molecule type" value="Genomic_DNA"/>
</dbReference>
<sequence length="376" mass="41157">MSASIPETMKAVIIEDGKAVVKQDIPIPELEEGFVLVKTVVVAGNPTDWKHIDYKIGPQGSLLGCDVAGQIVKLGPGVDSKHFAIGDYIYGFVHGASVRFPSNGAFAEYSAISSEIAYRPAREWRLSGKDSLPEGPVKSLEGAVTLPVSLSTAGMILTHNFGLDLKWEPATPQRDHPILLWGGATAVGQPLIQLAKKLNGFTKIIVVASRKHEKQLKEYGADELFDYHDADVIEQIKRKYNNIPYLVDCVSDLGTLQQVYQCAADELDATVIELTSLTDKNVKEENRRQNVSVDGTMLYLIAGNDVPFGNVTLPADPQYKTAGIKFIKFINAKVNDGEIHHIPVKVYKKGLDDIPQLLDDIRRGKNSGEKLVAVLN</sequence>
<dbReference type="Proteomes" id="UP000501346">
    <property type="component" value="Chromosome SeXIV"/>
</dbReference>
<evidence type="ECO:0000313" key="3">
    <source>
        <dbReference type="Proteomes" id="UP000501346"/>
    </source>
</evidence>
<name>A0A6C1EFS8_SACPS</name>
<keyword evidence="3" id="KW-1185">Reference proteome</keyword>
<dbReference type="InterPro" id="IPR047122">
    <property type="entry name" value="Trans-enoyl_RdTase-like"/>
</dbReference>
<dbReference type="Pfam" id="PF00107">
    <property type="entry name" value="ADH_zinc_N"/>
    <property type="match status" value="1"/>
</dbReference>
<dbReference type="SUPFAM" id="SSF51735">
    <property type="entry name" value="NAD(P)-binding Rossmann-fold domains"/>
    <property type="match status" value="1"/>
</dbReference>